<dbReference type="Gene3D" id="1.10.168.10">
    <property type="entry name" value="Phosducin, domain 2"/>
    <property type="match status" value="1"/>
</dbReference>
<dbReference type="PRINTS" id="PR00677">
    <property type="entry name" value="PHOSDUCIN"/>
</dbReference>
<dbReference type="Gene3D" id="3.40.30.10">
    <property type="entry name" value="Glutaredoxin"/>
    <property type="match status" value="1"/>
</dbReference>
<dbReference type="Proteomes" id="UP001626550">
    <property type="component" value="Unassembled WGS sequence"/>
</dbReference>
<evidence type="ECO:0000313" key="6">
    <source>
        <dbReference type="Proteomes" id="UP001626550"/>
    </source>
</evidence>
<dbReference type="InterPro" id="IPR036249">
    <property type="entry name" value="Thioredoxin-like_sf"/>
</dbReference>
<keyword evidence="2" id="KW-0597">Phosphoprotein</keyword>
<dbReference type="InterPro" id="IPR001200">
    <property type="entry name" value="Phosducin"/>
</dbReference>
<accession>A0ABD2Q5E6</accession>
<keyword evidence="6" id="KW-1185">Reference proteome</keyword>
<comment type="similarity">
    <text evidence="1">Belongs to the phosducin family.</text>
</comment>
<organism evidence="5 6">
    <name type="scientific">Cichlidogyrus casuarinus</name>
    <dbReference type="NCBI Taxonomy" id="1844966"/>
    <lineage>
        <taxon>Eukaryota</taxon>
        <taxon>Metazoa</taxon>
        <taxon>Spiralia</taxon>
        <taxon>Lophotrochozoa</taxon>
        <taxon>Platyhelminthes</taxon>
        <taxon>Monogenea</taxon>
        <taxon>Monopisthocotylea</taxon>
        <taxon>Dactylogyridea</taxon>
        <taxon>Ancyrocephalidae</taxon>
        <taxon>Cichlidogyrus</taxon>
    </lineage>
</organism>
<proteinExistence type="inferred from homology"/>
<dbReference type="SUPFAM" id="SSF52833">
    <property type="entry name" value="Thioredoxin-like"/>
    <property type="match status" value="1"/>
</dbReference>
<dbReference type="InterPro" id="IPR024253">
    <property type="entry name" value="Phosducin_thioredoxin-like_dom"/>
</dbReference>
<feature type="domain" description="Phosducin" evidence="4">
    <location>
        <begin position="80"/>
        <end position="277"/>
    </location>
</feature>
<feature type="region of interest" description="Disordered" evidence="3">
    <location>
        <begin position="15"/>
        <end position="64"/>
    </location>
</feature>
<reference evidence="5 6" key="1">
    <citation type="submission" date="2024-11" db="EMBL/GenBank/DDBJ databases">
        <title>Adaptive evolution of stress response genes in parasites aligns with host niche diversity.</title>
        <authorList>
            <person name="Hahn C."/>
            <person name="Resl P."/>
        </authorList>
    </citation>
    <scope>NUCLEOTIDE SEQUENCE [LARGE SCALE GENOMIC DNA]</scope>
    <source>
        <strain evidence="5">EGGRZ-B1_66</strain>
        <tissue evidence="5">Body</tissue>
    </source>
</reference>
<evidence type="ECO:0000256" key="3">
    <source>
        <dbReference type="SAM" id="MobiDB-lite"/>
    </source>
</evidence>
<name>A0ABD2Q5E6_9PLAT</name>
<protein>
    <recommendedName>
        <fullName evidence="4">Phosducin domain-containing protein</fullName>
    </recommendedName>
</protein>
<dbReference type="CDD" id="cd02987">
    <property type="entry name" value="Phd_like_Phd"/>
    <property type="match status" value="1"/>
</dbReference>
<sequence>MSLSFDDKILGEKVHNYCDSSDSAHEEDTETEEDSDHQHEVIAPPSDAPKYEIRHNGPQTGPKGVKADYEIYKLMEYHRKKAEQEKFLKSINEHALTSLTYREEKALLESKNSDDEDEFLSEFRKRRIKEMLDTSKLPRFDRVISLNTENFVDEIDKTHPAISVVVHLYEKSPVCDKINLIFDHLCQQFVHTKFCRMKATSASMSYEFTTKGVPTVLVYKNKEMVGNILRPDKDLESNFNSQDFENLLVEYGYLPDKSSVSLSSKFNQQCAVSSDSDSS</sequence>
<evidence type="ECO:0000256" key="2">
    <source>
        <dbReference type="ARBA" id="ARBA00022553"/>
    </source>
</evidence>
<comment type="caution">
    <text evidence="5">The sequence shown here is derived from an EMBL/GenBank/DDBJ whole genome shotgun (WGS) entry which is preliminary data.</text>
</comment>
<gene>
    <name evidence="5" type="ORF">Ciccas_007460</name>
</gene>
<dbReference type="Pfam" id="PF02114">
    <property type="entry name" value="Phosducin"/>
    <property type="match status" value="1"/>
</dbReference>
<evidence type="ECO:0000313" key="5">
    <source>
        <dbReference type="EMBL" id="KAL3313931.1"/>
    </source>
</evidence>
<feature type="compositionally biased region" description="Basic and acidic residues" evidence="3">
    <location>
        <begin position="15"/>
        <end position="26"/>
    </location>
</feature>
<dbReference type="InterPro" id="IPR023196">
    <property type="entry name" value="Phosducin_N_dom_sf"/>
</dbReference>
<dbReference type="InterPro" id="IPR051499">
    <property type="entry name" value="Phosducin-like_reg"/>
</dbReference>
<evidence type="ECO:0000256" key="1">
    <source>
        <dbReference type="ARBA" id="ARBA00009686"/>
    </source>
</evidence>
<dbReference type="PANTHER" id="PTHR46052:SF1">
    <property type="entry name" value="PHOSDUCIN-LIKE PROTEIN"/>
    <property type="match status" value="1"/>
</dbReference>
<dbReference type="PANTHER" id="PTHR46052">
    <property type="entry name" value="PHOSDUCIN-LIKE PROTEIN"/>
    <property type="match status" value="1"/>
</dbReference>
<dbReference type="AlphaFoldDB" id="A0ABD2Q5E6"/>
<dbReference type="EMBL" id="JBJKFK010001149">
    <property type="protein sequence ID" value="KAL3313931.1"/>
    <property type="molecule type" value="Genomic_DNA"/>
</dbReference>
<evidence type="ECO:0000259" key="4">
    <source>
        <dbReference type="Pfam" id="PF02114"/>
    </source>
</evidence>